<gene>
    <name evidence="1" type="ORF">ACN38_g704</name>
</gene>
<name>A0A0M8PID6_9EURO</name>
<sequence length="75" mass="8664">MFPYVVDGTVNSTEEPTVDLFPVYRIKRKIIPCCLSLLDLLVLTMHNRHKKGLKSSLILPTPVLKPLWPVFRLFD</sequence>
<proteinExistence type="predicted"/>
<dbReference type="Proteomes" id="UP000037696">
    <property type="component" value="Unassembled WGS sequence"/>
</dbReference>
<keyword evidence="2" id="KW-1185">Reference proteome</keyword>
<organism evidence="1 2">
    <name type="scientific">Penicillium nordicum</name>
    <dbReference type="NCBI Taxonomy" id="229535"/>
    <lineage>
        <taxon>Eukaryota</taxon>
        <taxon>Fungi</taxon>
        <taxon>Dikarya</taxon>
        <taxon>Ascomycota</taxon>
        <taxon>Pezizomycotina</taxon>
        <taxon>Eurotiomycetes</taxon>
        <taxon>Eurotiomycetidae</taxon>
        <taxon>Eurotiales</taxon>
        <taxon>Aspergillaceae</taxon>
        <taxon>Penicillium</taxon>
    </lineage>
</organism>
<reference evidence="1 2" key="1">
    <citation type="submission" date="2015-08" db="EMBL/GenBank/DDBJ databases">
        <title>Genome sequencing of Penicillium nordicum.</title>
        <authorList>
            <person name="Nguyen H.D."/>
            <person name="Seifert K.A."/>
        </authorList>
    </citation>
    <scope>NUCLEOTIDE SEQUENCE [LARGE SCALE GENOMIC DNA]</scope>
    <source>
        <strain evidence="1 2">DAOMC 185683</strain>
    </source>
</reference>
<dbReference type="EMBL" id="LHQQ01000006">
    <property type="protein sequence ID" value="KOS48280.1"/>
    <property type="molecule type" value="Genomic_DNA"/>
</dbReference>
<dbReference type="AlphaFoldDB" id="A0A0M8PID6"/>
<evidence type="ECO:0000313" key="2">
    <source>
        <dbReference type="Proteomes" id="UP000037696"/>
    </source>
</evidence>
<accession>A0A0M8PID6</accession>
<comment type="caution">
    <text evidence="1">The sequence shown here is derived from an EMBL/GenBank/DDBJ whole genome shotgun (WGS) entry which is preliminary data.</text>
</comment>
<protein>
    <submittedName>
        <fullName evidence="1">Uncharacterized protein</fullName>
    </submittedName>
</protein>
<evidence type="ECO:0000313" key="1">
    <source>
        <dbReference type="EMBL" id="KOS48280.1"/>
    </source>
</evidence>